<evidence type="ECO:0000256" key="1">
    <source>
        <dbReference type="ARBA" id="ARBA00004123"/>
    </source>
</evidence>
<keyword evidence="2" id="KW-0479">Metal-binding</keyword>
<feature type="coiled-coil region" evidence="7">
    <location>
        <begin position="52"/>
        <end position="79"/>
    </location>
</feature>
<name>A0A2P4ZFP2_9HYPO</name>
<gene>
    <name evidence="10" type="ORF">TGAM01_v208112</name>
</gene>
<keyword evidence="5" id="KW-0804">Transcription</keyword>
<reference evidence="10 11" key="1">
    <citation type="journal article" date="2016" name="Genome Announc.">
        <title>Draft Whole-Genome Sequence of Trichoderma gamsii T6085, a Promising Biocontrol Agent of Fusarium Head Blight on Wheat.</title>
        <authorList>
            <person name="Baroncelli R."/>
            <person name="Zapparata A."/>
            <person name="Piaggeschi G."/>
            <person name="Sarrocco S."/>
            <person name="Vannacci G."/>
        </authorList>
    </citation>
    <scope>NUCLEOTIDE SEQUENCE [LARGE SCALE GENOMIC DNA]</scope>
    <source>
        <strain evidence="10 11">T6085</strain>
    </source>
</reference>
<protein>
    <recommendedName>
        <fullName evidence="9">Zn(2)-C6 fungal-type domain-containing protein</fullName>
    </recommendedName>
</protein>
<dbReference type="InterPro" id="IPR007219">
    <property type="entry name" value="XnlR_reg_dom"/>
</dbReference>
<comment type="subcellular location">
    <subcellularLocation>
        <location evidence="1">Nucleus</location>
    </subcellularLocation>
</comment>
<dbReference type="Pfam" id="PF04082">
    <property type="entry name" value="Fungal_trans"/>
    <property type="match status" value="1"/>
</dbReference>
<dbReference type="InterPro" id="IPR001138">
    <property type="entry name" value="Zn2Cys6_DnaBD"/>
</dbReference>
<dbReference type="Gene3D" id="4.10.240.10">
    <property type="entry name" value="Zn(2)-C6 fungal-type DNA-binding domain"/>
    <property type="match status" value="1"/>
</dbReference>
<dbReference type="GO" id="GO:0000981">
    <property type="term" value="F:DNA-binding transcription factor activity, RNA polymerase II-specific"/>
    <property type="evidence" value="ECO:0007669"/>
    <property type="project" value="InterPro"/>
</dbReference>
<dbReference type="PANTHER" id="PTHR31845">
    <property type="entry name" value="FINGER DOMAIN PROTEIN, PUTATIVE-RELATED"/>
    <property type="match status" value="1"/>
</dbReference>
<organism evidence="10 11">
    <name type="scientific">Trichoderma gamsii</name>
    <dbReference type="NCBI Taxonomy" id="398673"/>
    <lineage>
        <taxon>Eukaryota</taxon>
        <taxon>Fungi</taxon>
        <taxon>Dikarya</taxon>
        <taxon>Ascomycota</taxon>
        <taxon>Pezizomycotina</taxon>
        <taxon>Sordariomycetes</taxon>
        <taxon>Hypocreomycetidae</taxon>
        <taxon>Hypocreales</taxon>
        <taxon>Hypocreaceae</taxon>
        <taxon>Trichoderma</taxon>
    </lineage>
</organism>
<dbReference type="SUPFAM" id="SSF57701">
    <property type="entry name" value="Zn2/Cys6 DNA-binding domain"/>
    <property type="match status" value="1"/>
</dbReference>
<dbReference type="SMART" id="SM00066">
    <property type="entry name" value="GAL4"/>
    <property type="match status" value="1"/>
</dbReference>
<dbReference type="GO" id="GO:0006351">
    <property type="term" value="P:DNA-templated transcription"/>
    <property type="evidence" value="ECO:0007669"/>
    <property type="project" value="InterPro"/>
</dbReference>
<evidence type="ECO:0000313" key="10">
    <source>
        <dbReference type="EMBL" id="PON23107.1"/>
    </source>
</evidence>
<evidence type="ECO:0000256" key="6">
    <source>
        <dbReference type="ARBA" id="ARBA00023242"/>
    </source>
</evidence>
<dbReference type="CDD" id="cd12148">
    <property type="entry name" value="fungal_TF_MHR"/>
    <property type="match status" value="1"/>
</dbReference>
<keyword evidence="11" id="KW-1185">Reference proteome</keyword>
<evidence type="ECO:0000256" key="8">
    <source>
        <dbReference type="SAM" id="MobiDB-lite"/>
    </source>
</evidence>
<keyword evidence="6" id="KW-0539">Nucleus</keyword>
<dbReference type="EMBL" id="JPDN02000032">
    <property type="protein sequence ID" value="PON23107.1"/>
    <property type="molecule type" value="Genomic_DNA"/>
</dbReference>
<feature type="region of interest" description="Disordered" evidence="8">
    <location>
        <begin position="547"/>
        <end position="569"/>
    </location>
</feature>
<evidence type="ECO:0000256" key="2">
    <source>
        <dbReference type="ARBA" id="ARBA00022723"/>
    </source>
</evidence>
<dbReference type="RefSeq" id="XP_024405023.1">
    <property type="nucleotide sequence ID" value="XM_024550253.1"/>
</dbReference>
<dbReference type="GO" id="GO:0008270">
    <property type="term" value="F:zinc ion binding"/>
    <property type="evidence" value="ECO:0007669"/>
    <property type="project" value="InterPro"/>
</dbReference>
<dbReference type="GO" id="GO:0005634">
    <property type="term" value="C:nucleus"/>
    <property type="evidence" value="ECO:0007669"/>
    <property type="project" value="UniProtKB-SubCell"/>
</dbReference>
<proteinExistence type="predicted"/>
<dbReference type="AlphaFoldDB" id="A0A2P4ZFP2"/>
<dbReference type="Proteomes" id="UP000054821">
    <property type="component" value="Unassembled WGS sequence"/>
</dbReference>
<dbReference type="GeneID" id="29989352"/>
<keyword evidence="4" id="KW-0238">DNA-binding</keyword>
<evidence type="ECO:0000256" key="5">
    <source>
        <dbReference type="ARBA" id="ARBA00023163"/>
    </source>
</evidence>
<evidence type="ECO:0000313" key="11">
    <source>
        <dbReference type="Proteomes" id="UP000054821"/>
    </source>
</evidence>
<evidence type="ECO:0000259" key="9">
    <source>
        <dbReference type="PROSITE" id="PS50048"/>
    </source>
</evidence>
<dbReference type="Pfam" id="PF00172">
    <property type="entry name" value="Zn_clus"/>
    <property type="match status" value="1"/>
</dbReference>
<dbReference type="InterPro" id="IPR051089">
    <property type="entry name" value="prtT"/>
</dbReference>
<dbReference type="InterPro" id="IPR036864">
    <property type="entry name" value="Zn2-C6_fun-type_DNA-bd_sf"/>
</dbReference>
<accession>A0A2P4ZFP2</accession>
<keyword evidence="3" id="KW-0805">Transcription regulation</keyword>
<sequence>MPDTKRASRTSMACTTCRQVKLRCDAQQRFPAPCSRCEKQAKACVFDPRFKRQIVRGALEKAIEEKEELERLVHSYKNSSAAVGAGSTIAIQGLETDSVKNTIPHTPLPTDNRMPAIPLTYELGGVKLDSHTVNELLEHFHQHYFDHVPFIDIESSAESIHQTSEILLWALLLVSARNHPLYNQQFSQLRSAFHILLSEHVVRTIRCPYTVQALLLLCTWPMPVASQTDDPSWNYCSLAVSAVQQMGIHEPAHAEDSRPAHSMAYLKSWLACFVISTELATDHGFPPPMSLVAGRLPIVKSHLQSHFSDEFWARCELQQHSMRVFTTLYGVHSSSQVQLSLLGLLERDLDLLGADIKTRVSQRYHIDFLAARLRLCSIPSLTSSPKELGKTTNTQEWATWYRGFHAAIQLTTIYTSLRSCFPQPPTDEVVSHELQKREAETAHYPKHFFRVLCIAGMYLAKFLAVGRDIQPHERTLARNKIKEVYETFLAWSKEELDEPFRTARMIRLLSRHAEDKVSSEYFTNDSGDPSATVVDDSLRIARKIRERTAPTPAITDDPEGQPRLPRHDALSSDWNDWLPNTYDDLFAFLASPSNNYFDEQWM</sequence>
<evidence type="ECO:0000256" key="7">
    <source>
        <dbReference type="SAM" id="Coils"/>
    </source>
</evidence>
<dbReference type="PROSITE" id="PS00463">
    <property type="entry name" value="ZN2_CY6_FUNGAL_1"/>
    <property type="match status" value="1"/>
</dbReference>
<evidence type="ECO:0000256" key="3">
    <source>
        <dbReference type="ARBA" id="ARBA00023015"/>
    </source>
</evidence>
<dbReference type="PANTHER" id="PTHR31845:SF21">
    <property type="entry name" value="REGULATORY PROTEIN LEU3"/>
    <property type="match status" value="1"/>
</dbReference>
<comment type="caution">
    <text evidence="10">The sequence shown here is derived from an EMBL/GenBank/DDBJ whole genome shotgun (WGS) entry which is preliminary data.</text>
</comment>
<evidence type="ECO:0000256" key="4">
    <source>
        <dbReference type="ARBA" id="ARBA00023125"/>
    </source>
</evidence>
<keyword evidence="7" id="KW-0175">Coiled coil</keyword>
<dbReference type="PROSITE" id="PS50048">
    <property type="entry name" value="ZN2_CY6_FUNGAL_2"/>
    <property type="match status" value="1"/>
</dbReference>
<feature type="domain" description="Zn(2)-C6 fungal-type" evidence="9">
    <location>
        <begin position="13"/>
        <end position="46"/>
    </location>
</feature>
<dbReference type="STRING" id="398673.A0A2P4ZFP2"/>
<dbReference type="GO" id="GO:0000976">
    <property type="term" value="F:transcription cis-regulatory region binding"/>
    <property type="evidence" value="ECO:0007669"/>
    <property type="project" value="TreeGrafter"/>
</dbReference>
<dbReference type="CDD" id="cd00067">
    <property type="entry name" value="GAL4"/>
    <property type="match status" value="1"/>
</dbReference>